<keyword evidence="4" id="KW-1185">Reference proteome</keyword>
<keyword evidence="2" id="KW-0812">Transmembrane</keyword>
<evidence type="ECO:0000313" key="4">
    <source>
        <dbReference type="Proteomes" id="UP000318053"/>
    </source>
</evidence>
<feature type="transmembrane region" description="Helical" evidence="2">
    <location>
        <begin position="31"/>
        <end position="57"/>
    </location>
</feature>
<evidence type="ECO:0000313" key="3">
    <source>
        <dbReference type="EMBL" id="TWT75011.1"/>
    </source>
</evidence>
<feature type="compositionally biased region" description="Basic and acidic residues" evidence="1">
    <location>
        <begin position="163"/>
        <end position="175"/>
    </location>
</feature>
<evidence type="ECO:0000256" key="1">
    <source>
        <dbReference type="SAM" id="MobiDB-lite"/>
    </source>
</evidence>
<feature type="region of interest" description="Disordered" evidence="1">
    <location>
        <begin position="142"/>
        <end position="230"/>
    </location>
</feature>
<dbReference type="AlphaFoldDB" id="A0A5C5YJF3"/>
<sequence length="230" mass="24696">MSQDPFQRDTNEPAFAPGENQAPPARKRRKWLWIFAMLLSGGFLTVLVCCGAGLYWIENYGSFVFDPMRDEMNEMAELREQVGEIESLNLNVSATVEEAKANPEFAMLDGQADQGPFQVSVRMTKEGDLEKVFVVMPDGSRNPIDISKRIDPPAVDADQETGADEKSDAGKKTDADEASDADEESDAGQESAGDAASKGAEGTTEVGRDDSAESSGKNLGLQSAVAVAAH</sequence>
<feature type="compositionally biased region" description="Acidic residues" evidence="1">
    <location>
        <begin position="176"/>
        <end position="187"/>
    </location>
</feature>
<reference evidence="3 4" key="1">
    <citation type="submission" date="2019-02" db="EMBL/GenBank/DDBJ databases">
        <title>Deep-cultivation of Planctomycetes and their phenomic and genomic characterization uncovers novel biology.</title>
        <authorList>
            <person name="Wiegand S."/>
            <person name="Jogler M."/>
            <person name="Boedeker C."/>
            <person name="Pinto D."/>
            <person name="Vollmers J."/>
            <person name="Rivas-Marin E."/>
            <person name="Kohn T."/>
            <person name="Peeters S.H."/>
            <person name="Heuer A."/>
            <person name="Rast P."/>
            <person name="Oberbeckmann S."/>
            <person name="Bunk B."/>
            <person name="Jeske O."/>
            <person name="Meyerdierks A."/>
            <person name="Storesund J.E."/>
            <person name="Kallscheuer N."/>
            <person name="Luecker S."/>
            <person name="Lage O.M."/>
            <person name="Pohl T."/>
            <person name="Merkel B.J."/>
            <person name="Hornburger P."/>
            <person name="Mueller R.-W."/>
            <person name="Bruemmer F."/>
            <person name="Labrenz M."/>
            <person name="Spormann A.M."/>
            <person name="Op Den Camp H."/>
            <person name="Overmann J."/>
            <person name="Amann R."/>
            <person name="Jetten M.S.M."/>
            <person name="Mascher T."/>
            <person name="Medema M.H."/>
            <person name="Devos D.P."/>
            <person name="Kaster A.-K."/>
            <person name="Ovreas L."/>
            <person name="Rohde M."/>
            <person name="Galperin M.Y."/>
            <person name="Jogler C."/>
        </authorList>
    </citation>
    <scope>NUCLEOTIDE SEQUENCE [LARGE SCALE GENOMIC DNA]</scope>
    <source>
        <strain evidence="3 4">CA85</strain>
    </source>
</reference>
<protein>
    <recommendedName>
        <fullName evidence="5">Cytochrome oxidase complex assembly protein 1</fullName>
    </recommendedName>
</protein>
<accession>A0A5C5YJF3</accession>
<gene>
    <name evidence="3" type="ORF">CA85_02990</name>
</gene>
<dbReference type="RefSeq" id="WP_146389500.1">
    <property type="nucleotide sequence ID" value="NZ_SJPK01000001.1"/>
</dbReference>
<feature type="compositionally biased region" description="Basic and acidic residues" evidence="1">
    <location>
        <begin position="1"/>
        <end position="11"/>
    </location>
</feature>
<organism evidence="3 4">
    <name type="scientific">Allorhodopirellula solitaria</name>
    <dbReference type="NCBI Taxonomy" id="2527987"/>
    <lineage>
        <taxon>Bacteria</taxon>
        <taxon>Pseudomonadati</taxon>
        <taxon>Planctomycetota</taxon>
        <taxon>Planctomycetia</taxon>
        <taxon>Pirellulales</taxon>
        <taxon>Pirellulaceae</taxon>
        <taxon>Allorhodopirellula</taxon>
    </lineage>
</organism>
<dbReference type="OrthoDB" id="288020at2"/>
<dbReference type="Proteomes" id="UP000318053">
    <property type="component" value="Unassembled WGS sequence"/>
</dbReference>
<comment type="caution">
    <text evidence="3">The sequence shown here is derived from an EMBL/GenBank/DDBJ whole genome shotgun (WGS) entry which is preliminary data.</text>
</comment>
<evidence type="ECO:0008006" key="5">
    <source>
        <dbReference type="Google" id="ProtNLM"/>
    </source>
</evidence>
<dbReference type="EMBL" id="SJPK01000001">
    <property type="protein sequence ID" value="TWT75011.1"/>
    <property type="molecule type" value="Genomic_DNA"/>
</dbReference>
<feature type="region of interest" description="Disordered" evidence="1">
    <location>
        <begin position="1"/>
        <end position="23"/>
    </location>
</feature>
<proteinExistence type="predicted"/>
<keyword evidence="2" id="KW-1133">Transmembrane helix</keyword>
<keyword evidence="2" id="KW-0472">Membrane</keyword>
<name>A0A5C5YJF3_9BACT</name>
<evidence type="ECO:0000256" key="2">
    <source>
        <dbReference type="SAM" id="Phobius"/>
    </source>
</evidence>